<dbReference type="InterPro" id="IPR027417">
    <property type="entry name" value="P-loop_NTPase"/>
</dbReference>
<dbReference type="EMBL" id="CP134185">
    <property type="protein sequence ID" value="WPA99174.1"/>
    <property type="molecule type" value="Genomic_DNA"/>
</dbReference>
<dbReference type="Proteomes" id="UP001302367">
    <property type="component" value="Chromosome 2"/>
</dbReference>
<organism evidence="6 8">
    <name type="scientific">Cercospora beticola</name>
    <name type="common">Sugarbeet leaf spot fungus</name>
    <dbReference type="NCBI Taxonomy" id="122368"/>
    <lineage>
        <taxon>Eukaryota</taxon>
        <taxon>Fungi</taxon>
        <taxon>Dikarya</taxon>
        <taxon>Ascomycota</taxon>
        <taxon>Pezizomycotina</taxon>
        <taxon>Dothideomycetes</taxon>
        <taxon>Dothideomycetidae</taxon>
        <taxon>Mycosphaerellales</taxon>
        <taxon>Mycosphaerellaceae</taxon>
        <taxon>Cercospora</taxon>
    </lineage>
</organism>
<evidence type="ECO:0000313" key="8">
    <source>
        <dbReference type="Proteomes" id="UP000230605"/>
    </source>
</evidence>
<evidence type="ECO:0000256" key="2">
    <source>
        <dbReference type="ARBA" id="ARBA00022801"/>
    </source>
</evidence>
<evidence type="ECO:0000256" key="3">
    <source>
        <dbReference type="ARBA" id="ARBA00022840"/>
    </source>
</evidence>
<sequence length="887" mass="100968">MANPAAEHIRVAGRIAAAVANWGDPMDESSIFDDVDEDAELRAHDLYAANIPLSGWLDNFAAAQEIRRRQDYCNKMRIDYQGRTEASYFNIPEEPENPDLASYMRELQRGKKSIDDEGLVGHAADVADEALVEGEVPLAGFDMVDEQAPAVGPARAERAQRPRRRMTFEDDVKLRAVLLETKHMVEEGVANARRNHVKTRAIADDDLVLGMEDRADSQGRTIRLEGYQREAIGRIEHSLRLRRGVILADEMGLGKTPTIVAVIQRTVNNAAPGMSPLIVICVPASLLDNWTSELGRAPDLRVYHMADDEALDARTIRRRFDVVLVSQQKLGRRYGALLLKYRHWQAVAEGREVELRDLLTERNKKVAWQGDAKREEEATSSLEANGLIVDEAHAIRNQATALARALNAFKASSRIAVTGTPLQNGVTDLGGLFTFLNLPPFNLPSLFRACFSSKKNSGKLKKKTRALNRQNNAILASIRSCVTIRRQQDGYYEGDKILESVGYDSHRWNCRLSDSAQDYQQMTQDMWDAKYKADLEDERREDRDAAEARHPKRTDLAQALLEINLCRMHVLHPDLIHAKYGDYGVEDVHEAQPGDLAGYDVNPIEALEPGDPEVANAVPQPRPEDRAADLNEKARKKLNRRRMRFLERFFNDKTLWQSDRFYAVVEELIKLYDQRVAEAARLPSIWQRRKYLAEHKILVFCEFLSALDILEIGLQHMRPDIKVLRFDGHVTKNQRQAAKSAFEEVGKHWERYNDESPVEDLPMNDEASIMFVTNRAGYEGHNFVHATDVFIISPSWNPTIEDQIICRAARKGQKNNVRLHRFYSELSIEGRVVSIQRVKRYYVDMILDDSFVLRHSEALLNATDDSWIEKIGYNRVKTAFERGDILL</sequence>
<dbReference type="InterPro" id="IPR038718">
    <property type="entry name" value="SNF2-like_sf"/>
</dbReference>
<feature type="domain" description="Helicase C-terminal" evidence="5">
    <location>
        <begin position="684"/>
        <end position="851"/>
    </location>
</feature>
<dbReference type="InterPro" id="IPR050628">
    <property type="entry name" value="SNF2_RAD54_helicase_TF"/>
</dbReference>
<evidence type="ECO:0000259" key="4">
    <source>
        <dbReference type="PROSITE" id="PS51192"/>
    </source>
</evidence>
<dbReference type="InterPro" id="IPR000330">
    <property type="entry name" value="SNF2_N"/>
</dbReference>
<keyword evidence="9" id="KW-1185">Reference proteome</keyword>
<dbReference type="GO" id="GO:0005524">
    <property type="term" value="F:ATP binding"/>
    <property type="evidence" value="ECO:0007669"/>
    <property type="project" value="UniProtKB-KW"/>
</dbReference>
<dbReference type="PANTHER" id="PTHR45626">
    <property type="entry name" value="TRANSCRIPTION TERMINATION FACTOR 2-RELATED"/>
    <property type="match status" value="1"/>
</dbReference>
<dbReference type="GO" id="GO:0016787">
    <property type="term" value="F:hydrolase activity"/>
    <property type="evidence" value="ECO:0007669"/>
    <property type="project" value="UniProtKB-KW"/>
</dbReference>
<dbReference type="PROSITE" id="PS51194">
    <property type="entry name" value="HELICASE_CTER"/>
    <property type="match status" value="1"/>
</dbReference>
<keyword evidence="2" id="KW-0378">Hydrolase</keyword>
<dbReference type="InterPro" id="IPR001650">
    <property type="entry name" value="Helicase_C-like"/>
</dbReference>
<dbReference type="Gene3D" id="3.40.50.10810">
    <property type="entry name" value="Tandem AAA-ATPase domain"/>
    <property type="match status" value="1"/>
</dbReference>
<dbReference type="Pfam" id="PF00271">
    <property type="entry name" value="Helicase_C"/>
    <property type="match status" value="1"/>
</dbReference>
<dbReference type="Pfam" id="PF00176">
    <property type="entry name" value="SNF2-rel_dom"/>
    <property type="match status" value="1"/>
</dbReference>
<dbReference type="GO" id="GO:0005634">
    <property type="term" value="C:nucleus"/>
    <property type="evidence" value="ECO:0007669"/>
    <property type="project" value="TreeGrafter"/>
</dbReference>
<name>A0A2G5HZ16_CERBT</name>
<dbReference type="SUPFAM" id="SSF52540">
    <property type="entry name" value="P-loop containing nucleoside triphosphate hydrolases"/>
    <property type="match status" value="2"/>
</dbReference>
<gene>
    <name evidence="6" type="ORF">CB0940_06536</name>
    <name evidence="7" type="ORF">RHO25_003790</name>
</gene>
<keyword evidence="3" id="KW-0067">ATP-binding</keyword>
<dbReference type="GO" id="GO:0008094">
    <property type="term" value="F:ATP-dependent activity, acting on DNA"/>
    <property type="evidence" value="ECO:0007669"/>
    <property type="project" value="TreeGrafter"/>
</dbReference>
<dbReference type="AlphaFoldDB" id="A0A2G5HZ16"/>
<reference evidence="6 8" key="1">
    <citation type="submission" date="2015-10" db="EMBL/GenBank/DDBJ databases">
        <title>The cercosporin biosynthetic gene cluster was horizontally transferred to several fungal lineages and shown to be expanded in Cercospora beticola based on microsynteny with recipient genomes.</title>
        <authorList>
            <person name="De Jonge R."/>
            <person name="Ebert M.K."/>
            <person name="Suttle J.C."/>
            <person name="Jurick Ii W.M."/>
            <person name="Secor G.A."/>
            <person name="Thomma B.P."/>
            <person name="Van De Peer Y."/>
            <person name="Bolton M.D."/>
        </authorList>
    </citation>
    <scope>NUCLEOTIDE SEQUENCE [LARGE SCALE GENOMIC DNA]</scope>
    <source>
        <strain evidence="6 8">09-40</strain>
    </source>
</reference>
<dbReference type="EMBL" id="LKMD01000102">
    <property type="protein sequence ID" value="PIA97760.1"/>
    <property type="molecule type" value="Genomic_DNA"/>
</dbReference>
<dbReference type="CDD" id="cd18793">
    <property type="entry name" value="SF2_C_SNF"/>
    <property type="match status" value="1"/>
</dbReference>
<dbReference type="CDD" id="cd17919">
    <property type="entry name" value="DEXHc_Snf"/>
    <property type="match status" value="1"/>
</dbReference>
<dbReference type="GO" id="GO:0006281">
    <property type="term" value="P:DNA repair"/>
    <property type="evidence" value="ECO:0007669"/>
    <property type="project" value="TreeGrafter"/>
</dbReference>
<evidence type="ECO:0000256" key="1">
    <source>
        <dbReference type="ARBA" id="ARBA00022741"/>
    </source>
</evidence>
<reference evidence="7 9" key="2">
    <citation type="submission" date="2023-09" db="EMBL/GenBank/DDBJ databases">
        <title>Complete-Gapless Cercospora beticola genome.</title>
        <authorList>
            <person name="Wyatt N.A."/>
            <person name="Spanner R.E."/>
            <person name="Bolton M.D."/>
        </authorList>
    </citation>
    <scope>NUCLEOTIDE SEQUENCE [LARGE SCALE GENOMIC DNA]</scope>
    <source>
        <strain evidence="7">Cb09-40</strain>
    </source>
</reference>
<protein>
    <submittedName>
        <fullName evidence="6">Uncharacterized protein</fullName>
    </submittedName>
</protein>
<dbReference type="Gene3D" id="3.40.50.300">
    <property type="entry name" value="P-loop containing nucleotide triphosphate hydrolases"/>
    <property type="match status" value="1"/>
</dbReference>
<accession>A0A2G5HZ16</accession>
<dbReference type="PROSITE" id="PS51192">
    <property type="entry name" value="HELICASE_ATP_BIND_1"/>
    <property type="match status" value="1"/>
</dbReference>
<evidence type="ECO:0000313" key="9">
    <source>
        <dbReference type="Proteomes" id="UP001302367"/>
    </source>
</evidence>
<proteinExistence type="predicted"/>
<dbReference type="SMART" id="SM00487">
    <property type="entry name" value="DEXDc"/>
    <property type="match status" value="1"/>
</dbReference>
<dbReference type="OrthoDB" id="448448at2759"/>
<dbReference type="InterPro" id="IPR014001">
    <property type="entry name" value="Helicase_ATP-bd"/>
</dbReference>
<evidence type="ECO:0000313" key="6">
    <source>
        <dbReference type="EMBL" id="PIA97760.1"/>
    </source>
</evidence>
<evidence type="ECO:0000313" key="7">
    <source>
        <dbReference type="EMBL" id="WPA99174.1"/>
    </source>
</evidence>
<dbReference type="InterPro" id="IPR049730">
    <property type="entry name" value="SNF2/RAD54-like_C"/>
</dbReference>
<dbReference type="SMART" id="SM00490">
    <property type="entry name" value="HELICc"/>
    <property type="match status" value="1"/>
</dbReference>
<evidence type="ECO:0000259" key="5">
    <source>
        <dbReference type="PROSITE" id="PS51194"/>
    </source>
</evidence>
<feature type="domain" description="Helicase ATP-binding" evidence="4">
    <location>
        <begin position="236"/>
        <end position="439"/>
    </location>
</feature>
<dbReference type="Proteomes" id="UP000230605">
    <property type="component" value="Chromosome 2"/>
</dbReference>
<keyword evidence="1" id="KW-0547">Nucleotide-binding</keyword>